<evidence type="ECO:0000256" key="10">
    <source>
        <dbReference type="PROSITE-ProRule" id="PRU01240"/>
    </source>
</evidence>
<dbReference type="OrthoDB" id="206201at2759"/>
<dbReference type="SUPFAM" id="SSF52743">
    <property type="entry name" value="Subtilisin-like"/>
    <property type="match status" value="1"/>
</dbReference>
<dbReference type="FunFam" id="3.50.30.30:FF:000005">
    <property type="entry name" value="subtilisin-like protease SBT1.5"/>
    <property type="match status" value="1"/>
</dbReference>
<dbReference type="PROSITE" id="PS51892">
    <property type="entry name" value="SUBTILASE"/>
    <property type="match status" value="1"/>
</dbReference>
<dbReference type="Pfam" id="PF05922">
    <property type="entry name" value="Inhibitor_I9"/>
    <property type="match status" value="1"/>
</dbReference>
<dbReference type="InterPro" id="IPR023827">
    <property type="entry name" value="Peptidase_S8_Asp-AS"/>
</dbReference>
<dbReference type="CDD" id="cd04852">
    <property type="entry name" value="Peptidases_S8_3"/>
    <property type="match status" value="1"/>
</dbReference>
<dbReference type="FunFam" id="3.30.70.80:FF:000003">
    <property type="entry name" value="Subtilisin-like protease SBT1.9"/>
    <property type="match status" value="1"/>
</dbReference>
<feature type="active site" description="Charge relay system" evidence="9 10">
    <location>
        <position position="153"/>
    </location>
</feature>
<dbReference type="GO" id="GO:0048731">
    <property type="term" value="P:system development"/>
    <property type="evidence" value="ECO:0007669"/>
    <property type="project" value="UniProtKB-ARBA"/>
</dbReference>
<evidence type="ECO:0000256" key="11">
    <source>
        <dbReference type="SAM" id="SignalP"/>
    </source>
</evidence>
<keyword evidence="3" id="KW-0964">Secreted</keyword>
<evidence type="ECO:0008006" key="18">
    <source>
        <dbReference type="Google" id="ProtNLM"/>
    </source>
</evidence>
<evidence type="ECO:0000259" key="15">
    <source>
        <dbReference type="Pfam" id="PF17766"/>
    </source>
</evidence>
<accession>A0A834ZVA0</accession>
<dbReference type="InterPro" id="IPR036852">
    <property type="entry name" value="Peptidase_S8/S53_dom_sf"/>
</dbReference>
<keyword evidence="4 10" id="KW-0645">Protease</keyword>
<organism evidence="16 17">
    <name type="scientific">Tetracentron sinense</name>
    <name type="common">Spur-leaf</name>
    <dbReference type="NCBI Taxonomy" id="13715"/>
    <lineage>
        <taxon>Eukaryota</taxon>
        <taxon>Viridiplantae</taxon>
        <taxon>Streptophyta</taxon>
        <taxon>Embryophyta</taxon>
        <taxon>Tracheophyta</taxon>
        <taxon>Spermatophyta</taxon>
        <taxon>Magnoliopsida</taxon>
        <taxon>Trochodendrales</taxon>
        <taxon>Trochodendraceae</taxon>
        <taxon>Tetracentron</taxon>
    </lineage>
</organism>
<dbReference type="InterPro" id="IPR000209">
    <property type="entry name" value="Peptidase_S8/S53_dom"/>
</dbReference>
<evidence type="ECO:0000256" key="7">
    <source>
        <dbReference type="ARBA" id="ARBA00022825"/>
    </source>
</evidence>
<dbReference type="Gene3D" id="3.50.30.30">
    <property type="match status" value="1"/>
</dbReference>
<evidence type="ECO:0000256" key="3">
    <source>
        <dbReference type="ARBA" id="ARBA00022525"/>
    </source>
</evidence>
<evidence type="ECO:0000256" key="1">
    <source>
        <dbReference type="ARBA" id="ARBA00004613"/>
    </source>
</evidence>
<protein>
    <recommendedName>
        <fullName evidence="18">Subtilisin</fullName>
    </recommendedName>
</protein>
<comment type="subcellular location">
    <subcellularLocation>
        <location evidence="1">Secreted</location>
    </subcellularLocation>
</comment>
<dbReference type="Gene3D" id="3.30.70.80">
    <property type="entry name" value="Peptidase S8 propeptide/proteinase inhibitor I9"/>
    <property type="match status" value="1"/>
</dbReference>
<dbReference type="GO" id="GO:0004252">
    <property type="term" value="F:serine-type endopeptidase activity"/>
    <property type="evidence" value="ECO:0007669"/>
    <property type="project" value="UniProtKB-UniRule"/>
</dbReference>
<sequence>MENKRGGVSSTMAGFFLCTLVLFITFSPGISVTDQNGLQTYIVHVKQPETMVFSRSEDRKNWYQSFLPVTIASSQEQQRMIYSYQNVFSGFAARLTEEELKAMKEMDGFISARPDRLVRLLTTHTPRFLGLYEEMGFWKNSKFGQGVIVGVLDTGILPNHPSFSDEGMPPPPAKWKGTCEFNTTDCNNKLIGARSFNGGANAMKGVSAIPPIDEEGHGTHTASTATGRFVKKVDVLGNANGTASGMAPSAHLAIYKVCFGPDCADSDILAGLDAAVEDGVDVLSLSIGGDSVPFYEDGIAIGSFGAIQKGIFVSCAAGNSGPVNSTLSNEAPWILTVGASTIDRTIKATAKIGTGEEFDGESLFQPENFPATLMPLVYAGVSGNPDSALCGEGALSGTDVKGKVVLCERGGGIARIAKGQEVLNSGGAAMILMNDEANAFSVSADAHVLPATHISFSDGLKIKAYINSSATPMATLIFKGTVIGSSSSPSVASFSSRGPSIASPGILKPDIIGPGVSILAAWPFPLDNNTNSKSTFNIISGTSMSCPHLAGMAALLKSSHLDWSPAAIKSAIMTTADLMNLEGKPILDETLNPADIFATGSGHVNPSRANDPGLVYDLQPDDYLPYLCGLGYTDEQVGILAHRPITCSVESSIPEAQLNYPSFSVILGSDQTYTRTVTNVGEANSVYTVQVFAPEGVKVSVNPERLSFSEMNQKMTYSVTFSRVGNGGGTYGDSPFAQGFLKWVSTKHFVRSPISVMFE</sequence>
<comment type="similarity">
    <text evidence="2 10">Belongs to the peptidase S8 family.</text>
</comment>
<feature type="chain" id="PRO_5032314707" description="Subtilisin" evidence="11">
    <location>
        <begin position="30"/>
        <end position="759"/>
    </location>
</feature>
<dbReference type="InterPro" id="IPR045051">
    <property type="entry name" value="SBT"/>
</dbReference>
<dbReference type="Pfam" id="PF17766">
    <property type="entry name" value="fn3_6"/>
    <property type="match status" value="1"/>
</dbReference>
<gene>
    <name evidence="16" type="ORF">HHK36_000312</name>
</gene>
<feature type="domain" description="Peptidase S8/S53" evidence="12">
    <location>
        <begin position="144"/>
        <end position="577"/>
    </location>
</feature>
<evidence type="ECO:0000256" key="2">
    <source>
        <dbReference type="ARBA" id="ARBA00011073"/>
    </source>
</evidence>
<reference evidence="16 17" key="1">
    <citation type="submission" date="2020-04" db="EMBL/GenBank/DDBJ databases">
        <title>Plant Genome Project.</title>
        <authorList>
            <person name="Zhang R.-G."/>
        </authorList>
    </citation>
    <scope>NUCLEOTIDE SEQUENCE [LARGE SCALE GENOMIC DNA]</scope>
    <source>
        <strain evidence="16">YNK0</strain>
        <tissue evidence="16">Leaf</tissue>
    </source>
</reference>
<feature type="domain" description="Subtilisin-like protease fibronectin type-III" evidence="15">
    <location>
        <begin position="657"/>
        <end position="756"/>
    </location>
</feature>
<dbReference type="GO" id="GO:0006508">
    <property type="term" value="P:proteolysis"/>
    <property type="evidence" value="ECO:0007669"/>
    <property type="project" value="UniProtKB-KW"/>
</dbReference>
<dbReference type="Pfam" id="PF00082">
    <property type="entry name" value="Peptidase_S8"/>
    <property type="match status" value="1"/>
</dbReference>
<evidence type="ECO:0000256" key="8">
    <source>
        <dbReference type="ARBA" id="ARBA00023180"/>
    </source>
</evidence>
<evidence type="ECO:0000256" key="6">
    <source>
        <dbReference type="ARBA" id="ARBA00022801"/>
    </source>
</evidence>
<dbReference type="GO" id="GO:0005576">
    <property type="term" value="C:extracellular region"/>
    <property type="evidence" value="ECO:0007669"/>
    <property type="project" value="UniProtKB-SubCell"/>
</dbReference>
<keyword evidence="5 11" id="KW-0732">Signal</keyword>
<keyword evidence="7 10" id="KW-0720">Serine protease</keyword>
<comment type="caution">
    <text evidence="16">The sequence shown here is derived from an EMBL/GenBank/DDBJ whole genome shotgun (WGS) entry which is preliminary data.</text>
</comment>
<dbReference type="Proteomes" id="UP000655225">
    <property type="component" value="Unassembled WGS sequence"/>
</dbReference>
<dbReference type="CDD" id="cd02120">
    <property type="entry name" value="PA_subtilisin_like"/>
    <property type="match status" value="1"/>
</dbReference>
<keyword evidence="8" id="KW-0325">Glycoprotein</keyword>
<dbReference type="PRINTS" id="PR00723">
    <property type="entry name" value="SUBTILISIN"/>
</dbReference>
<dbReference type="Gene3D" id="2.60.40.2310">
    <property type="match status" value="1"/>
</dbReference>
<feature type="domain" description="Inhibitor I9" evidence="14">
    <location>
        <begin position="40"/>
        <end position="120"/>
    </location>
</feature>
<keyword evidence="6 10" id="KW-0378">Hydrolase</keyword>
<dbReference type="InterPro" id="IPR041469">
    <property type="entry name" value="Subtilisin-like_FN3"/>
</dbReference>
<evidence type="ECO:0000259" key="12">
    <source>
        <dbReference type="Pfam" id="PF00082"/>
    </source>
</evidence>
<name>A0A834ZVA0_TETSI</name>
<dbReference type="InterPro" id="IPR034197">
    <property type="entry name" value="Peptidases_S8_3"/>
</dbReference>
<proteinExistence type="inferred from homology"/>
<evidence type="ECO:0000256" key="9">
    <source>
        <dbReference type="PIRSR" id="PIRSR615500-1"/>
    </source>
</evidence>
<dbReference type="PROSITE" id="PS00136">
    <property type="entry name" value="SUBTILASE_ASP"/>
    <property type="match status" value="1"/>
</dbReference>
<dbReference type="PANTHER" id="PTHR10795">
    <property type="entry name" value="PROPROTEIN CONVERTASE SUBTILISIN/KEXIN"/>
    <property type="match status" value="1"/>
</dbReference>
<dbReference type="Gene3D" id="3.40.50.200">
    <property type="entry name" value="Peptidase S8/S53 domain"/>
    <property type="match status" value="1"/>
</dbReference>
<evidence type="ECO:0000259" key="13">
    <source>
        <dbReference type="Pfam" id="PF02225"/>
    </source>
</evidence>
<evidence type="ECO:0000313" key="16">
    <source>
        <dbReference type="EMBL" id="KAF8412350.1"/>
    </source>
</evidence>
<evidence type="ECO:0000259" key="14">
    <source>
        <dbReference type="Pfam" id="PF05922"/>
    </source>
</evidence>
<dbReference type="AlphaFoldDB" id="A0A834ZVA0"/>
<dbReference type="OMA" id="SAQFCGN"/>
<evidence type="ECO:0000313" key="17">
    <source>
        <dbReference type="Proteomes" id="UP000655225"/>
    </source>
</evidence>
<dbReference type="InterPro" id="IPR003137">
    <property type="entry name" value="PA_domain"/>
</dbReference>
<feature type="active site" description="Charge relay system" evidence="9 10">
    <location>
        <position position="543"/>
    </location>
</feature>
<evidence type="ECO:0000256" key="4">
    <source>
        <dbReference type="ARBA" id="ARBA00022670"/>
    </source>
</evidence>
<dbReference type="SUPFAM" id="SSF52025">
    <property type="entry name" value="PA domain"/>
    <property type="match status" value="1"/>
</dbReference>
<feature type="domain" description="PA" evidence="13">
    <location>
        <begin position="375"/>
        <end position="462"/>
    </location>
</feature>
<dbReference type="InterPro" id="IPR037045">
    <property type="entry name" value="S8pro/Inhibitor_I9_sf"/>
</dbReference>
<dbReference type="InterPro" id="IPR046450">
    <property type="entry name" value="PA_dom_sf"/>
</dbReference>
<feature type="active site" description="Charge relay system" evidence="9 10">
    <location>
        <position position="217"/>
    </location>
</feature>
<dbReference type="FunFam" id="3.40.50.200:FF:000006">
    <property type="entry name" value="Subtilisin-like protease SBT1.5"/>
    <property type="match status" value="1"/>
</dbReference>
<dbReference type="Pfam" id="PF02225">
    <property type="entry name" value="PA"/>
    <property type="match status" value="1"/>
</dbReference>
<dbReference type="InterPro" id="IPR010259">
    <property type="entry name" value="S8pro/Inhibitor_I9"/>
</dbReference>
<keyword evidence="17" id="KW-1185">Reference proteome</keyword>
<feature type="signal peptide" evidence="11">
    <location>
        <begin position="1"/>
        <end position="29"/>
    </location>
</feature>
<dbReference type="EMBL" id="JABCRI010000001">
    <property type="protein sequence ID" value="KAF8412350.1"/>
    <property type="molecule type" value="Genomic_DNA"/>
</dbReference>
<dbReference type="InterPro" id="IPR015500">
    <property type="entry name" value="Peptidase_S8_subtilisin-rel"/>
</dbReference>
<evidence type="ECO:0000256" key="5">
    <source>
        <dbReference type="ARBA" id="ARBA00022729"/>
    </source>
</evidence>